<evidence type="ECO:0000256" key="13">
    <source>
        <dbReference type="ARBA" id="ARBA00037929"/>
    </source>
</evidence>
<dbReference type="Gene3D" id="3.40.50.720">
    <property type="entry name" value="NAD(P)-binding Rossmann-like Domain"/>
    <property type="match status" value="1"/>
</dbReference>
<comment type="catalytic activity">
    <reaction evidence="17">
        <text>a (3R)-3-hydroxyacyl-CoA + NAD(+) = a 3-oxoacyl-CoA + NADH + H(+)</text>
        <dbReference type="Rhea" id="RHEA:32711"/>
        <dbReference type="ChEBI" id="CHEBI:15378"/>
        <dbReference type="ChEBI" id="CHEBI:57319"/>
        <dbReference type="ChEBI" id="CHEBI:57540"/>
        <dbReference type="ChEBI" id="CHEBI:57945"/>
        <dbReference type="ChEBI" id="CHEBI:90726"/>
        <dbReference type="EC" id="1.1.1.n12"/>
    </reaction>
    <physiologicalReaction direction="left-to-right" evidence="17">
        <dbReference type="Rhea" id="RHEA:32712"/>
    </physiologicalReaction>
</comment>
<evidence type="ECO:0000256" key="12">
    <source>
        <dbReference type="ARBA" id="ARBA00023160"/>
    </source>
</evidence>
<keyword evidence="6" id="KW-0597">Phosphoprotein</keyword>
<keyword evidence="11" id="KW-0496">Mitochondrion</keyword>
<dbReference type="InterPro" id="IPR036291">
    <property type="entry name" value="NAD(P)-bd_dom_sf"/>
</dbReference>
<keyword evidence="12" id="KW-0275">Fatty acid biosynthesis</keyword>
<proteinExistence type="inferred from homology"/>
<evidence type="ECO:0000256" key="2">
    <source>
        <dbReference type="ARBA" id="ARBA00005189"/>
    </source>
</evidence>
<comment type="similarity">
    <text evidence="3">Belongs to the short-chain dehydrogenases/reductases (SDR) family.</text>
</comment>
<dbReference type="PROSITE" id="PS00061">
    <property type="entry name" value="ADH_SHORT"/>
    <property type="match status" value="1"/>
</dbReference>
<comment type="subunit">
    <text evidence="18">Heterotetramer with CBR4; contains two molecules of HSD17B8 and CBR4.</text>
</comment>
<keyword evidence="8" id="KW-0560">Oxidoreductase</keyword>
<keyword evidence="7" id="KW-0276">Fatty acid metabolism</keyword>
<dbReference type="GO" id="GO:0006633">
    <property type="term" value="P:fatty acid biosynthetic process"/>
    <property type="evidence" value="ECO:0007669"/>
    <property type="project" value="UniProtKB-KW"/>
</dbReference>
<sequence>MALSGRLAIVTGAASGIGEAVSHALAAEGATVIVADIQFEAAQKVAKSLPGGASHQAMHVDVGDASSVEQLFNSVRNASQLPLSIVVNSAGIIRSASLIDGTDEMFDTIIRVNLKGTFLMTRASARYMLRSGEVRPEGGAAIVNVASIMGKSGRAGFGVYAASKAAVVAFTKTAAQELAVHGIHCNAVLPSWTDTPMNDCLPEDQKAAVCSRTPLKRSAQPQEIAEAIKFLCLPTASSYITGAAMEVTGGLEM</sequence>
<reference evidence="26 27" key="1">
    <citation type="journal article" date="2023" name="Arcadia Sci">
        <title>De novo assembly of a long-read Amblyomma americanum tick genome.</title>
        <authorList>
            <person name="Chou S."/>
            <person name="Poskanzer K.E."/>
            <person name="Rollins M."/>
            <person name="Thuy-Boun P.S."/>
        </authorList>
    </citation>
    <scope>NUCLEOTIDE SEQUENCE [LARGE SCALE GENOMIC DNA]</scope>
    <source>
        <strain evidence="26">F_SG_1</strain>
        <tissue evidence="26">Salivary glands</tissue>
    </source>
</reference>
<dbReference type="SUPFAM" id="SSF51735">
    <property type="entry name" value="NAD(P)-binding Rossmann-fold domains"/>
    <property type="match status" value="1"/>
</dbReference>
<name>A0AAQ4EIJ0_AMBAM</name>
<dbReference type="EC" id="1.1.1.n12" evidence="4"/>
<evidence type="ECO:0000256" key="7">
    <source>
        <dbReference type="ARBA" id="ARBA00022832"/>
    </source>
</evidence>
<evidence type="ECO:0000256" key="17">
    <source>
        <dbReference type="ARBA" id="ARBA00052680"/>
    </source>
</evidence>
<keyword evidence="5" id="KW-0444">Lipid biosynthesis</keyword>
<evidence type="ECO:0000256" key="24">
    <source>
        <dbReference type="ARBA" id="ARBA00083097"/>
    </source>
</evidence>
<gene>
    <name evidence="26" type="ORF">V5799_010980</name>
</gene>
<evidence type="ECO:0000256" key="5">
    <source>
        <dbReference type="ARBA" id="ARBA00022516"/>
    </source>
</evidence>
<evidence type="ECO:0000256" key="20">
    <source>
        <dbReference type="ARBA" id="ARBA00070911"/>
    </source>
</evidence>
<evidence type="ECO:0000256" key="23">
    <source>
        <dbReference type="ARBA" id="ARBA00081936"/>
    </source>
</evidence>
<dbReference type="GO" id="GO:0004303">
    <property type="term" value="F:estradiol 17-beta-dehydrogenase [NAD(P)+] activity"/>
    <property type="evidence" value="ECO:0007669"/>
    <property type="project" value="UniProtKB-EC"/>
</dbReference>
<comment type="catalytic activity">
    <reaction evidence="16">
        <text>17beta-hydroxy-5alpha-androstan-3-one + NAD(+) = 5alpha-androstan-3,17-dione + NADH + H(+)</text>
        <dbReference type="Rhea" id="RHEA:41992"/>
        <dbReference type="ChEBI" id="CHEBI:15378"/>
        <dbReference type="ChEBI" id="CHEBI:15994"/>
        <dbReference type="ChEBI" id="CHEBI:16330"/>
        <dbReference type="ChEBI" id="CHEBI:57540"/>
        <dbReference type="ChEBI" id="CHEBI:57945"/>
    </reaction>
    <physiologicalReaction direction="left-to-right" evidence="16">
        <dbReference type="Rhea" id="RHEA:41993"/>
    </physiologicalReaction>
</comment>
<evidence type="ECO:0000256" key="4">
    <source>
        <dbReference type="ARBA" id="ARBA00012456"/>
    </source>
</evidence>
<accession>A0AAQ4EIJ0</accession>
<comment type="catalytic activity">
    <reaction evidence="14">
        <text>17beta-estradiol + NAD(+) = estrone + NADH + H(+)</text>
        <dbReference type="Rhea" id="RHEA:24612"/>
        <dbReference type="ChEBI" id="CHEBI:15378"/>
        <dbReference type="ChEBI" id="CHEBI:16469"/>
        <dbReference type="ChEBI" id="CHEBI:17263"/>
        <dbReference type="ChEBI" id="CHEBI:57540"/>
        <dbReference type="ChEBI" id="CHEBI:57945"/>
        <dbReference type="EC" id="1.1.1.62"/>
    </reaction>
    <physiologicalReaction direction="left-to-right" evidence="14">
        <dbReference type="Rhea" id="RHEA:24613"/>
    </physiologicalReaction>
    <physiologicalReaction direction="right-to-left" evidence="14">
        <dbReference type="Rhea" id="RHEA:24614"/>
    </physiologicalReaction>
</comment>
<evidence type="ECO:0000313" key="26">
    <source>
        <dbReference type="EMBL" id="KAK8774494.1"/>
    </source>
</evidence>
<evidence type="ECO:0000256" key="11">
    <source>
        <dbReference type="ARBA" id="ARBA00023128"/>
    </source>
</evidence>
<evidence type="ECO:0000313" key="27">
    <source>
        <dbReference type="Proteomes" id="UP001321473"/>
    </source>
</evidence>
<evidence type="ECO:0000256" key="10">
    <source>
        <dbReference type="ARBA" id="ARBA00023098"/>
    </source>
</evidence>
<keyword evidence="10" id="KW-0443">Lipid metabolism</keyword>
<evidence type="ECO:0000256" key="15">
    <source>
        <dbReference type="ARBA" id="ARBA00050232"/>
    </source>
</evidence>
<evidence type="ECO:0000256" key="18">
    <source>
        <dbReference type="ARBA" id="ARBA00065174"/>
    </source>
</evidence>
<dbReference type="FunFam" id="3.40.50.720:FF:000231">
    <property type="entry name" value="Estradiol 17-beta-dehydrogenase 8"/>
    <property type="match status" value="1"/>
</dbReference>
<dbReference type="PANTHER" id="PTHR24321:SF8">
    <property type="entry name" value="ESTRADIOL 17-BETA-DEHYDROGENASE 8-RELATED"/>
    <property type="match status" value="1"/>
</dbReference>
<comment type="catalytic activity">
    <reaction evidence="15">
        <text>testosterone + NAD(+) = androst-4-ene-3,17-dione + NADH + H(+)</text>
        <dbReference type="Rhea" id="RHEA:14929"/>
        <dbReference type="ChEBI" id="CHEBI:15378"/>
        <dbReference type="ChEBI" id="CHEBI:16422"/>
        <dbReference type="ChEBI" id="CHEBI:17347"/>
        <dbReference type="ChEBI" id="CHEBI:57540"/>
        <dbReference type="ChEBI" id="CHEBI:57945"/>
        <dbReference type="EC" id="1.1.1.239"/>
    </reaction>
    <physiologicalReaction direction="left-to-right" evidence="15">
        <dbReference type="Rhea" id="RHEA:14930"/>
    </physiologicalReaction>
</comment>
<evidence type="ECO:0000256" key="21">
    <source>
        <dbReference type="ARBA" id="ARBA00077835"/>
    </source>
</evidence>
<evidence type="ECO:0000256" key="9">
    <source>
        <dbReference type="ARBA" id="ARBA00023027"/>
    </source>
</evidence>
<evidence type="ECO:0000256" key="1">
    <source>
        <dbReference type="ARBA" id="ARBA00004305"/>
    </source>
</evidence>
<evidence type="ECO:0000256" key="6">
    <source>
        <dbReference type="ARBA" id="ARBA00022553"/>
    </source>
</evidence>
<dbReference type="Pfam" id="PF13561">
    <property type="entry name" value="adh_short_C2"/>
    <property type="match status" value="1"/>
</dbReference>
<evidence type="ECO:0000256" key="16">
    <source>
        <dbReference type="ARBA" id="ARBA00050435"/>
    </source>
</evidence>
<evidence type="ECO:0000256" key="19">
    <source>
        <dbReference type="ARBA" id="ARBA00066822"/>
    </source>
</evidence>
<dbReference type="GO" id="GO:0008210">
    <property type="term" value="P:estrogen metabolic process"/>
    <property type="evidence" value="ECO:0007669"/>
    <property type="project" value="UniProtKB-ARBA"/>
</dbReference>
<comment type="pathway">
    <text evidence="13">Steroid biosynthesis; estrogen biosynthesis.</text>
</comment>
<comment type="pathway">
    <text evidence="2">Lipid metabolism.</text>
</comment>
<comment type="caution">
    <text evidence="26">The sequence shown here is derived from an EMBL/GenBank/DDBJ whole genome shotgun (WGS) entry which is preliminary data.</text>
</comment>
<evidence type="ECO:0000256" key="25">
    <source>
        <dbReference type="ARBA" id="ARBA00083258"/>
    </source>
</evidence>
<evidence type="ECO:0000256" key="22">
    <source>
        <dbReference type="ARBA" id="ARBA00081419"/>
    </source>
</evidence>
<keyword evidence="9" id="KW-0520">NAD</keyword>
<dbReference type="InterPro" id="IPR020904">
    <property type="entry name" value="Sc_DH/Rdtase_CS"/>
</dbReference>
<organism evidence="26 27">
    <name type="scientific">Amblyomma americanum</name>
    <name type="common">Lone star tick</name>
    <dbReference type="NCBI Taxonomy" id="6943"/>
    <lineage>
        <taxon>Eukaryota</taxon>
        <taxon>Metazoa</taxon>
        <taxon>Ecdysozoa</taxon>
        <taxon>Arthropoda</taxon>
        <taxon>Chelicerata</taxon>
        <taxon>Arachnida</taxon>
        <taxon>Acari</taxon>
        <taxon>Parasitiformes</taxon>
        <taxon>Ixodida</taxon>
        <taxon>Ixodoidea</taxon>
        <taxon>Ixodidae</taxon>
        <taxon>Amblyomminae</taxon>
        <taxon>Amblyomma</taxon>
    </lineage>
</organism>
<dbReference type="InterPro" id="IPR002347">
    <property type="entry name" value="SDR_fam"/>
</dbReference>
<protein>
    <recommendedName>
        <fullName evidence="20">(3R)-3-hydroxyacyl-CoA dehydrogenase</fullName>
        <ecNumber evidence="19">1.1.1.239</ecNumber>
        <ecNumber evidence="4">1.1.1.n12</ecNumber>
    </recommendedName>
    <alternativeName>
        <fullName evidence="22">17-beta-hydroxysteroid dehydrogenase 8</fullName>
    </alternativeName>
    <alternativeName>
        <fullName evidence="21">3-ketoacyl-[acyl-carrier-protein] reductase alpha subunit</fullName>
    </alternativeName>
    <alternativeName>
        <fullName evidence="24">3-oxoacyl-[acyl-carrier-protein] reductase</fullName>
    </alternativeName>
    <alternativeName>
        <fullName evidence="25">Estradiol 17-beta-dehydrogenase 8</fullName>
    </alternativeName>
    <alternativeName>
        <fullName evidence="23">Testosterone 17-beta-dehydrogenase 8</fullName>
    </alternativeName>
</protein>
<dbReference type="PRINTS" id="PR00080">
    <property type="entry name" value="SDRFAMILY"/>
</dbReference>
<dbReference type="GO" id="GO:0047035">
    <property type="term" value="F:testosterone dehydrogenase (NAD+) activity"/>
    <property type="evidence" value="ECO:0007669"/>
    <property type="project" value="UniProtKB-EC"/>
</dbReference>
<dbReference type="PRINTS" id="PR00081">
    <property type="entry name" value="GDHRDH"/>
</dbReference>
<dbReference type="EC" id="1.1.1.239" evidence="19"/>
<evidence type="ECO:0000256" key="8">
    <source>
        <dbReference type="ARBA" id="ARBA00023002"/>
    </source>
</evidence>
<comment type="subcellular location">
    <subcellularLocation>
        <location evidence="1">Mitochondrion matrix</location>
    </subcellularLocation>
</comment>
<dbReference type="EMBL" id="JARKHS020015369">
    <property type="protein sequence ID" value="KAK8774494.1"/>
    <property type="molecule type" value="Genomic_DNA"/>
</dbReference>
<dbReference type="GO" id="GO:0005759">
    <property type="term" value="C:mitochondrial matrix"/>
    <property type="evidence" value="ECO:0007669"/>
    <property type="project" value="UniProtKB-SubCell"/>
</dbReference>
<evidence type="ECO:0000256" key="3">
    <source>
        <dbReference type="ARBA" id="ARBA00006484"/>
    </source>
</evidence>
<dbReference type="Proteomes" id="UP001321473">
    <property type="component" value="Unassembled WGS sequence"/>
</dbReference>
<dbReference type="PANTHER" id="PTHR24321">
    <property type="entry name" value="DEHYDROGENASES, SHORT CHAIN"/>
    <property type="match status" value="1"/>
</dbReference>
<keyword evidence="27" id="KW-1185">Reference proteome</keyword>
<dbReference type="AlphaFoldDB" id="A0AAQ4EIJ0"/>
<evidence type="ECO:0000256" key="14">
    <source>
        <dbReference type="ARBA" id="ARBA00049069"/>
    </source>
</evidence>